<feature type="compositionally biased region" description="Low complexity" evidence="1">
    <location>
        <begin position="32"/>
        <end position="45"/>
    </location>
</feature>
<dbReference type="SUPFAM" id="SSF89392">
    <property type="entry name" value="Prokaryotic lipoproteins and lipoprotein localization factors"/>
    <property type="match status" value="1"/>
</dbReference>
<comment type="caution">
    <text evidence="4">The sequence shown here is derived from an EMBL/GenBank/DDBJ whole genome shotgun (WGS) entry which is preliminary data.</text>
</comment>
<proteinExistence type="predicted"/>
<dbReference type="Gene3D" id="2.50.20.10">
    <property type="entry name" value="Lipoprotein localisation LolA/LolB/LppX"/>
    <property type="match status" value="1"/>
</dbReference>
<feature type="region of interest" description="Disordered" evidence="1">
    <location>
        <begin position="32"/>
        <end position="70"/>
    </location>
</feature>
<evidence type="ECO:0000256" key="1">
    <source>
        <dbReference type="SAM" id="MobiDB-lite"/>
    </source>
</evidence>
<evidence type="ECO:0000256" key="2">
    <source>
        <dbReference type="SAM" id="SignalP"/>
    </source>
</evidence>
<dbReference type="PROSITE" id="PS51257">
    <property type="entry name" value="PROKAR_LIPOPROTEIN"/>
    <property type="match status" value="1"/>
</dbReference>
<organism evidence="4 5">
    <name type="scientific">Anoxynatronum sibiricum</name>
    <dbReference type="NCBI Taxonomy" id="210623"/>
    <lineage>
        <taxon>Bacteria</taxon>
        <taxon>Bacillati</taxon>
        <taxon>Bacillota</taxon>
        <taxon>Clostridia</taxon>
        <taxon>Eubacteriales</taxon>
        <taxon>Clostridiaceae</taxon>
        <taxon>Anoxynatronum</taxon>
    </lineage>
</organism>
<dbReference type="InterPro" id="IPR025524">
    <property type="entry name" value="DUF4412"/>
</dbReference>
<keyword evidence="5" id="KW-1185">Reference proteome</keyword>
<feature type="chain" id="PRO_5047378403" evidence="2">
    <location>
        <begin position="28"/>
        <end position="266"/>
    </location>
</feature>
<reference evidence="4 5" key="1">
    <citation type="submission" date="2024-04" db="EMBL/GenBank/DDBJ databases">
        <title>Genome sequencing and metabolic network reconstruction of aminoacids and betaine degradation by Anoxynatronum sibiricum.</title>
        <authorList>
            <person name="Detkova E.N."/>
            <person name="Boltjanskaja Y.V."/>
            <person name="Mardanov A.V."/>
            <person name="Kevbrin V."/>
        </authorList>
    </citation>
    <scope>NUCLEOTIDE SEQUENCE [LARGE SCALE GENOMIC DNA]</scope>
    <source>
        <strain evidence="4 5">Z-7981</strain>
    </source>
</reference>
<name>A0ABU9VW89_9CLOT</name>
<feature type="domain" description="DUF4412" evidence="3">
    <location>
        <begin position="91"/>
        <end position="207"/>
    </location>
</feature>
<accession>A0ABU9VW89</accession>
<evidence type="ECO:0000313" key="5">
    <source>
        <dbReference type="Proteomes" id="UP001407405"/>
    </source>
</evidence>
<protein>
    <submittedName>
        <fullName evidence="4">DUF4412 domain-containing protein</fullName>
    </submittedName>
</protein>
<evidence type="ECO:0000259" key="3">
    <source>
        <dbReference type="Pfam" id="PF14371"/>
    </source>
</evidence>
<dbReference type="InterPro" id="IPR029046">
    <property type="entry name" value="LolA/LolB/LppX"/>
</dbReference>
<feature type="signal peptide" evidence="2">
    <location>
        <begin position="1"/>
        <end position="27"/>
    </location>
</feature>
<sequence length="266" mass="29478">MKRKHINHRHPLWMATFLLAMMLLLTACGGGSAPAETGEAEAPPAQVSETEPSQEPETDPETPVSSGETMNESQIAALFSGGREMSEVSYEMNISGPTMDTMKTRIWLKGERMRSESEAMGVNFIMIYDTEAVYTLDPQEKTAMKMPVDMGMDGTMEPITAEDLTEDVDTETMEYLGTEMVNGIQCHVVQTTDSESGVQMKMWLHTDYGFPMKMEGQGNNPEDQFLMEVTNFQTGGISNDLFVVPSDYEIMDFSEMFQGLPAIPGS</sequence>
<dbReference type="RefSeq" id="WP_343186723.1">
    <property type="nucleotide sequence ID" value="NZ_JBCITM010000016.1"/>
</dbReference>
<evidence type="ECO:0000313" key="4">
    <source>
        <dbReference type="EMBL" id="MEN1761435.1"/>
    </source>
</evidence>
<keyword evidence="2" id="KW-0732">Signal</keyword>
<dbReference type="EMBL" id="JBCITM010000016">
    <property type="protein sequence ID" value="MEN1761435.1"/>
    <property type="molecule type" value="Genomic_DNA"/>
</dbReference>
<dbReference type="Pfam" id="PF14371">
    <property type="entry name" value="DUF4412"/>
    <property type="match status" value="1"/>
</dbReference>
<dbReference type="Proteomes" id="UP001407405">
    <property type="component" value="Unassembled WGS sequence"/>
</dbReference>
<gene>
    <name evidence="4" type="ORF">AAIG11_13160</name>
</gene>